<protein>
    <recommendedName>
        <fullName evidence="7">Hydrogenase maturation protease</fullName>
    </recommendedName>
</protein>
<comment type="caution">
    <text evidence="5">The sequence shown here is derived from an EMBL/GenBank/DDBJ whole genome shotgun (WGS) entry which is preliminary data.</text>
</comment>
<organism evidence="5 6">
    <name type="scientific">Enterovibrio coralii</name>
    <dbReference type="NCBI Taxonomy" id="294935"/>
    <lineage>
        <taxon>Bacteria</taxon>
        <taxon>Pseudomonadati</taxon>
        <taxon>Pseudomonadota</taxon>
        <taxon>Gammaproteobacteria</taxon>
        <taxon>Vibrionales</taxon>
        <taxon>Vibrionaceae</taxon>
        <taxon>Enterovibrio</taxon>
    </lineage>
</organism>
<keyword evidence="6" id="KW-1185">Reference proteome</keyword>
<evidence type="ECO:0000256" key="1">
    <source>
        <dbReference type="ARBA" id="ARBA00006814"/>
    </source>
</evidence>
<evidence type="ECO:0008006" key="7">
    <source>
        <dbReference type="Google" id="ProtNLM"/>
    </source>
</evidence>
<dbReference type="GO" id="GO:0008047">
    <property type="term" value="F:enzyme activator activity"/>
    <property type="evidence" value="ECO:0007669"/>
    <property type="project" value="InterPro"/>
</dbReference>
<name>A0A135I5D2_9GAMM</name>
<evidence type="ECO:0000256" key="3">
    <source>
        <dbReference type="ARBA" id="ARBA00022750"/>
    </source>
</evidence>
<dbReference type="SUPFAM" id="SSF53163">
    <property type="entry name" value="HybD-like"/>
    <property type="match status" value="1"/>
</dbReference>
<dbReference type="Pfam" id="PF01750">
    <property type="entry name" value="HycI"/>
    <property type="match status" value="1"/>
</dbReference>
<dbReference type="GO" id="GO:0016485">
    <property type="term" value="P:protein processing"/>
    <property type="evidence" value="ECO:0007669"/>
    <property type="project" value="TreeGrafter"/>
</dbReference>
<gene>
    <name evidence="5" type="ORF">ATN88_08050</name>
</gene>
<sequence>MQTLRILCFGNSLHSDDGIGSAVALRLRYAGLPESVEVFDVGITGLNAMPLFQNCERVLIVDAADMA</sequence>
<dbReference type="InterPro" id="IPR000671">
    <property type="entry name" value="Peptidase_A31"/>
</dbReference>
<evidence type="ECO:0000256" key="2">
    <source>
        <dbReference type="ARBA" id="ARBA00022670"/>
    </source>
</evidence>
<dbReference type="Proteomes" id="UP000070529">
    <property type="component" value="Unassembled WGS sequence"/>
</dbReference>
<dbReference type="PRINTS" id="PR00446">
    <property type="entry name" value="HYDRGNUPTAKE"/>
</dbReference>
<proteinExistence type="inferred from homology"/>
<dbReference type="AlphaFoldDB" id="A0A135I5D2"/>
<reference evidence="5 6" key="1">
    <citation type="submission" date="2015-11" db="EMBL/GenBank/DDBJ databases">
        <title>Genomic Taxonomy of the Vibrionaceae.</title>
        <authorList>
            <person name="Gomez-Gil B."/>
            <person name="Enciso-Ibarra J."/>
        </authorList>
    </citation>
    <scope>NUCLEOTIDE SEQUENCE [LARGE SCALE GENOMIC DNA]</scope>
    <source>
        <strain evidence="5 6">CAIM 912</strain>
    </source>
</reference>
<dbReference type="InterPro" id="IPR023430">
    <property type="entry name" value="Pept_HybD-like_dom_sf"/>
</dbReference>
<dbReference type="RefSeq" id="WP_067419189.1">
    <property type="nucleotide sequence ID" value="NZ_LNTY01000050.1"/>
</dbReference>
<dbReference type="CDD" id="cd00518">
    <property type="entry name" value="H2MP"/>
    <property type="match status" value="1"/>
</dbReference>
<keyword evidence="3" id="KW-0064">Aspartyl protease</keyword>
<evidence type="ECO:0000313" key="5">
    <source>
        <dbReference type="EMBL" id="KXF80604.1"/>
    </source>
</evidence>
<dbReference type="Gene3D" id="3.40.50.1450">
    <property type="entry name" value="HybD-like"/>
    <property type="match status" value="1"/>
</dbReference>
<dbReference type="GO" id="GO:0004190">
    <property type="term" value="F:aspartic-type endopeptidase activity"/>
    <property type="evidence" value="ECO:0007669"/>
    <property type="project" value="UniProtKB-KW"/>
</dbReference>
<dbReference type="PANTHER" id="PTHR30302">
    <property type="entry name" value="HYDROGENASE 1 MATURATION PROTEASE"/>
    <property type="match status" value="1"/>
</dbReference>
<dbReference type="NCBIfam" id="TIGR00072">
    <property type="entry name" value="hydrog_prot"/>
    <property type="match status" value="1"/>
</dbReference>
<evidence type="ECO:0000313" key="6">
    <source>
        <dbReference type="Proteomes" id="UP000070529"/>
    </source>
</evidence>
<keyword evidence="2" id="KW-0645">Protease</keyword>
<dbReference type="OrthoDB" id="9792731at2"/>
<dbReference type="STRING" id="294935.ATN88_08050"/>
<evidence type="ECO:0000256" key="4">
    <source>
        <dbReference type="ARBA" id="ARBA00022801"/>
    </source>
</evidence>
<accession>A0A135I5D2</accession>
<dbReference type="PANTHER" id="PTHR30302:SF1">
    <property type="entry name" value="HYDROGENASE 2 MATURATION PROTEASE"/>
    <property type="match status" value="1"/>
</dbReference>
<comment type="similarity">
    <text evidence="1">Belongs to the peptidase A31 family.</text>
</comment>
<keyword evidence="4" id="KW-0378">Hydrolase</keyword>
<dbReference type="EMBL" id="LNTY01000050">
    <property type="protein sequence ID" value="KXF80604.1"/>
    <property type="molecule type" value="Genomic_DNA"/>
</dbReference>